<dbReference type="InterPro" id="IPR036388">
    <property type="entry name" value="WH-like_DNA-bd_sf"/>
</dbReference>
<dbReference type="PANTHER" id="PTHR43132:SF6">
    <property type="entry name" value="HTH-TYPE TRANSCRIPTIONAL REPRESSOR CZRA"/>
    <property type="match status" value="1"/>
</dbReference>
<dbReference type="CDD" id="cd00090">
    <property type="entry name" value="HTH_ARSR"/>
    <property type="match status" value="1"/>
</dbReference>
<dbReference type="Gene3D" id="1.10.10.10">
    <property type="entry name" value="Winged helix-like DNA-binding domain superfamily/Winged helix DNA-binding domain"/>
    <property type="match status" value="1"/>
</dbReference>
<keyword evidence="1" id="KW-0805">Transcription regulation</keyword>
<dbReference type="InterPro" id="IPR001845">
    <property type="entry name" value="HTH_ArsR_DNA-bd_dom"/>
</dbReference>
<comment type="caution">
    <text evidence="5">The sequence shown here is derived from an EMBL/GenBank/DDBJ whole genome shotgun (WGS) entry which is preliminary data.</text>
</comment>
<evidence type="ECO:0000313" key="6">
    <source>
        <dbReference type="Proteomes" id="UP001592531"/>
    </source>
</evidence>
<dbReference type="RefSeq" id="WP_380540704.1">
    <property type="nucleotide sequence ID" value="NZ_JBHFAB010000023.1"/>
</dbReference>
<name>A0ABV6W289_9ACTN</name>
<feature type="domain" description="HTH arsR-type" evidence="4">
    <location>
        <begin position="248"/>
        <end position="323"/>
    </location>
</feature>
<dbReference type="SUPFAM" id="SSF46785">
    <property type="entry name" value="Winged helix' DNA-binding domain"/>
    <property type="match status" value="1"/>
</dbReference>
<protein>
    <submittedName>
        <fullName evidence="5">ArsR/SmtB family transcription factor</fullName>
    </submittedName>
</protein>
<evidence type="ECO:0000256" key="1">
    <source>
        <dbReference type="ARBA" id="ARBA00023015"/>
    </source>
</evidence>
<evidence type="ECO:0000259" key="4">
    <source>
        <dbReference type="SMART" id="SM00418"/>
    </source>
</evidence>
<dbReference type="SMART" id="SM00418">
    <property type="entry name" value="HTH_ARSR"/>
    <property type="match status" value="1"/>
</dbReference>
<dbReference type="InterPro" id="IPR051011">
    <property type="entry name" value="Metal_resp_trans_reg"/>
</dbReference>
<organism evidence="5 6">
    <name type="scientific">Streptacidiphilus cavernicola</name>
    <dbReference type="NCBI Taxonomy" id="3342716"/>
    <lineage>
        <taxon>Bacteria</taxon>
        <taxon>Bacillati</taxon>
        <taxon>Actinomycetota</taxon>
        <taxon>Actinomycetes</taxon>
        <taxon>Kitasatosporales</taxon>
        <taxon>Streptomycetaceae</taxon>
        <taxon>Streptacidiphilus</taxon>
    </lineage>
</organism>
<dbReference type="EMBL" id="JBHFAB010000023">
    <property type="protein sequence ID" value="MFC1420110.1"/>
    <property type="molecule type" value="Genomic_DNA"/>
</dbReference>
<keyword evidence="3" id="KW-0804">Transcription</keyword>
<evidence type="ECO:0000313" key="5">
    <source>
        <dbReference type="EMBL" id="MFC1420110.1"/>
    </source>
</evidence>
<dbReference type="Pfam" id="PF01022">
    <property type="entry name" value="HTH_5"/>
    <property type="match status" value="1"/>
</dbReference>
<dbReference type="InterPro" id="IPR011991">
    <property type="entry name" value="ArsR-like_HTH"/>
</dbReference>
<dbReference type="Proteomes" id="UP001592531">
    <property type="component" value="Unassembled WGS sequence"/>
</dbReference>
<keyword evidence="2" id="KW-0238">DNA-binding</keyword>
<keyword evidence="6" id="KW-1185">Reference proteome</keyword>
<evidence type="ECO:0000256" key="3">
    <source>
        <dbReference type="ARBA" id="ARBA00023163"/>
    </source>
</evidence>
<reference evidence="5 6" key="1">
    <citation type="submission" date="2024-09" db="EMBL/GenBank/DDBJ databases">
        <authorList>
            <person name="Lee S.D."/>
        </authorList>
    </citation>
    <scope>NUCLEOTIDE SEQUENCE [LARGE SCALE GENOMIC DNA]</scope>
    <source>
        <strain evidence="5 6">N8-3</strain>
    </source>
</reference>
<gene>
    <name evidence="5" type="ORF">ACEZDE_26230</name>
</gene>
<sequence>MGLWLVDADTLARSSFVVSPLVETVACLTTLAVRRPPHPGVRPWLDRHLPDYDERLRADPVTALLVEAALQPRWIADFLAPVPPHPQSLTFRQELGRIRGASPDTVLADLDTATGGRLPAALARHRDELPGRAADLLEWVWSSTLQPLWPRRRRLFEADVLSRTGQLSSGGWAAALDRMRPGMRWLGDGRLQINRTDNPPRDLSGARLVFVPASVHRGWVSWDEPHHYAVVYPCSGPLAEPAAPAAPEALSRLLGPGRAAVLVLLAAPRSTTQLVALTGQGLGSVGRHLKVLLDAGLVDRRRAGRSVLYQRTPAGDVLTGAAPKSTSPGPVDDIA</sequence>
<dbReference type="InterPro" id="IPR036390">
    <property type="entry name" value="WH_DNA-bd_sf"/>
</dbReference>
<dbReference type="PANTHER" id="PTHR43132">
    <property type="entry name" value="ARSENICAL RESISTANCE OPERON REPRESSOR ARSR-RELATED"/>
    <property type="match status" value="1"/>
</dbReference>
<evidence type="ECO:0000256" key="2">
    <source>
        <dbReference type="ARBA" id="ARBA00023125"/>
    </source>
</evidence>
<proteinExistence type="predicted"/>
<accession>A0ABV6W289</accession>